<dbReference type="RefSeq" id="WP_007032988.1">
    <property type="nucleotide sequence ID" value="NZ_AOHO01000068.1"/>
</dbReference>
<proteinExistence type="inferred from homology"/>
<evidence type="ECO:0000256" key="6">
    <source>
        <dbReference type="ARBA" id="ARBA00023004"/>
    </source>
</evidence>
<dbReference type="GO" id="GO:0020037">
    <property type="term" value="F:heme binding"/>
    <property type="evidence" value="ECO:0007669"/>
    <property type="project" value="InterPro"/>
</dbReference>
<dbReference type="EMBL" id="AOHO01000068">
    <property type="protein sequence ID" value="EME54990.1"/>
    <property type="molecule type" value="Genomic_DNA"/>
</dbReference>
<keyword evidence="7 9" id="KW-0503">Monooxygenase</keyword>
<evidence type="ECO:0000256" key="3">
    <source>
        <dbReference type="ARBA" id="ARBA00022617"/>
    </source>
</evidence>
<dbReference type="InterPro" id="IPR017972">
    <property type="entry name" value="Cyt_P450_CS"/>
</dbReference>
<evidence type="ECO:0000256" key="2">
    <source>
        <dbReference type="ARBA" id="ARBA00010617"/>
    </source>
</evidence>
<organism evidence="10 11">
    <name type="scientific">Amycolatopsis decaplanina DSM 44594</name>
    <dbReference type="NCBI Taxonomy" id="1284240"/>
    <lineage>
        <taxon>Bacteria</taxon>
        <taxon>Bacillati</taxon>
        <taxon>Actinomycetota</taxon>
        <taxon>Actinomycetes</taxon>
        <taxon>Pseudonocardiales</taxon>
        <taxon>Pseudonocardiaceae</taxon>
        <taxon>Amycolatopsis</taxon>
    </lineage>
</organism>
<evidence type="ECO:0000256" key="4">
    <source>
        <dbReference type="ARBA" id="ARBA00022723"/>
    </source>
</evidence>
<dbReference type="SUPFAM" id="SSF48264">
    <property type="entry name" value="Cytochrome P450"/>
    <property type="match status" value="1"/>
</dbReference>
<dbReference type="GO" id="GO:0016705">
    <property type="term" value="F:oxidoreductase activity, acting on paired donors, with incorporation or reduction of molecular oxygen"/>
    <property type="evidence" value="ECO:0007669"/>
    <property type="project" value="InterPro"/>
</dbReference>
<comment type="similarity">
    <text evidence="2 9">Belongs to the cytochrome P450 family.</text>
</comment>
<comment type="function">
    <text evidence="8">Involved in the coupling of aromatic side chains of the heptapeptide of vancomycin.</text>
</comment>
<keyword evidence="11" id="KW-1185">Reference proteome</keyword>
<gene>
    <name evidence="10" type="ORF">H074_25817</name>
</gene>
<keyword evidence="3 9" id="KW-0349">Heme</keyword>
<keyword evidence="6 9" id="KW-0408">Iron</keyword>
<reference evidence="10 11" key="1">
    <citation type="journal article" date="2013" name="Genome Announc.">
        <title>Draft Genome Sequence of Amycolatopsis decaplanina Strain DSM 44594T.</title>
        <authorList>
            <person name="Kaur N."/>
            <person name="Kumar S."/>
            <person name="Bala M."/>
            <person name="Raghava G.P."/>
            <person name="Mayilraj S."/>
        </authorList>
    </citation>
    <scope>NUCLEOTIDE SEQUENCE [LARGE SCALE GENOMIC DNA]</scope>
    <source>
        <strain evidence="10 11">DSM 44594</strain>
    </source>
</reference>
<dbReference type="GO" id="GO:0004497">
    <property type="term" value="F:monooxygenase activity"/>
    <property type="evidence" value="ECO:0007669"/>
    <property type="project" value="UniProtKB-KW"/>
</dbReference>
<keyword evidence="5 9" id="KW-0560">Oxidoreductase</keyword>
<dbReference type="InterPro" id="IPR002397">
    <property type="entry name" value="Cyt_P450_B"/>
</dbReference>
<evidence type="ECO:0000256" key="1">
    <source>
        <dbReference type="ARBA" id="ARBA00004660"/>
    </source>
</evidence>
<evidence type="ECO:0000256" key="7">
    <source>
        <dbReference type="ARBA" id="ARBA00023033"/>
    </source>
</evidence>
<keyword evidence="4 9" id="KW-0479">Metal-binding</keyword>
<sequence>MTVLDQDLVPLLSRSFMRDPYPTLAALRSTHAAVPVENGGFRMWVITRYEDARTLLADSTLHRDLIKHRHEVVGQNLIDAGRKPKLPRELRRSMLDQDGADHRRMRAVVARHFTPSRLAKHRPRIEQVAGELLDRLPVREPVDIIDAYARPLSAICLSEMLGVPEGSRSEFPVWETAILTAPTKAEVEDAGRGMRSFAEEMIALKRAEPADDLFTTVVEAASDGALNDAELISMVTLLLIAGLEPASAIGSGIRVLLGHPGELERLRADPKLISACVEEVLRFETPFRMLTPRYLDHPLELNGATIPAGELLLISTGAANRDPVQFDHPDRFDITRDTSKHLGFSHGRHRCLGAELGRLETAVGLSTLFARFPEIRLAATDDEIRWRPGMFMRRLDSLPVVVG</sequence>
<name>M2Y0D5_9PSEU</name>
<dbReference type="PRINTS" id="PR00359">
    <property type="entry name" value="BP450"/>
</dbReference>
<dbReference type="Gene3D" id="1.10.630.10">
    <property type="entry name" value="Cytochrome P450"/>
    <property type="match status" value="1"/>
</dbReference>
<comment type="pathway">
    <text evidence="1">Antibiotic biosynthesis; vancomycin biosynthesis.</text>
</comment>
<comment type="caution">
    <text evidence="10">The sequence shown here is derived from an EMBL/GenBank/DDBJ whole genome shotgun (WGS) entry which is preliminary data.</text>
</comment>
<dbReference type="FunFam" id="1.10.630.10:FF:000018">
    <property type="entry name" value="Cytochrome P450 monooxygenase"/>
    <property type="match status" value="1"/>
</dbReference>
<dbReference type="InterPro" id="IPR036396">
    <property type="entry name" value="Cyt_P450_sf"/>
</dbReference>
<dbReference type="GO" id="GO:0005506">
    <property type="term" value="F:iron ion binding"/>
    <property type="evidence" value="ECO:0007669"/>
    <property type="project" value="InterPro"/>
</dbReference>
<evidence type="ECO:0000313" key="10">
    <source>
        <dbReference type="EMBL" id="EME54990.1"/>
    </source>
</evidence>
<evidence type="ECO:0000256" key="5">
    <source>
        <dbReference type="ARBA" id="ARBA00023002"/>
    </source>
</evidence>
<evidence type="ECO:0000313" key="11">
    <source>
        <dbReference type="Proteomes" id="UP000054226"/>
    </source>
</evidence>
<dbReference type="Pfam" id="PF00067">
    <property type="entry name" value="p450"/>
    <property type="match status" value="1"/>
</dbReference>
<dbReference type="Proteomes" id="UP000054226">
    <property type="component" value="Unassembled WGS sequence"/>
</dbReference>
<dbReference type="PANTHER" id="PTHR46696:SF6">
    <property type="entry name" value="P450, PUTATIVE (EUROFUNG)-RELATED"/>
    <property type="match status" value="1"/>
</dbReference>
<dbReference type="PANTHER" id="PTHR46696">
    <property type="entry name" value="P450, PUTATIVE (EUROFUNG)-RELATED"/>
    <property type="match status" value="1"/>
</dbReference>
<dbReference type="AlphaFoldDB" id="M2Y0D5"/>
<evidence type="ECO:0000256" key="9">
    <source>
        <dbReference type="RuleBase" id="RU000461"/>
    </source>
</evidence>
<dbReference type="PATRIC" id="fig|1284240.4.peg.5247"/>
<evidence type="ECO:0000256" key="8">
    <source>
        <dbReference type="ARBA" id="ARBA00055433"/>
    </source>
</evidence>
<dbReference type="CDD" id="cd11029">
    <property type="entry name" value="CYP107-like"/>
    <property type="match status" value="1"/>
</dbReference>
<dbReference type="InterPro" id="IPR001128">
    <property type="entry name" value="Cyt_P450"/>
</dbReference>
<dbReference type="PROSITE" id="PS00086">
    <property type="entry name" value="CYTOCHROME_P450"/>
    <property type="match status" value="1"/>
</dbReference>
<protein>
    <submittedName>
        <fullName evidence="10">Cytochrome P450-like enzyme</fullName>
    </submittedName>
</protein>
<accession>M2Y0D5</accession>